<dbReference type="Pfam" id="PF22435">
    <property type="entry name" value="MRM3-like_sub_bind"/>
    <property type="match status" value="1"/>
</dbReference>
<dbReference type="GO" id="GO:0032259">
    <property type="term" value="P:methylation"/>
    <property type="evidence" value="ECO:0007669"/>
    <property type="project" value="UniProtKB-KW"/>
</dbReference>
<name>A0A9D2D1L5_9FIRM</name>
<dbReference type="InterPro" id="IPR001537">
    <property type="entry name" value="SpoU_MeTrfase"/>
</dbReference>
<dbReference type="SUPFAM" id="SSF75217">
    <property type="entry name" value="alpha/beta knot"/>
    <property type="match status" value="1"/>
</dbReference>
<dbReference type="Gene3D" id="3.40.1280.10">
    <property type="match status" value="1"/>
</dbReference>
<evidence type="ECO:0000256" key="2">
    <source>
        <dbReference type="ARBA" id="ARBA00022603"/>
    </source>
</evidence>
<keyword evidence="3" id="KW-0808">Transferase</keyword>
<reference evidence="5" key="1">
    <citation type="journal article" date="2021" name="PeerJ">
        <title>Extensive microbial diversity within the chicken gut microbiome revealed by metagenomics and culture.</title>
        <authorList>
            <person name="Gilroy R."/>
            <person name="Ravi A."/>
            <person name="Getino M."/>
            <person name="Pursley I."/>
            <person name="Horton D.L."/>
            <person name="Alikhan N.F."/>
            <person name="Baker D."/>
            <person name="Gharbi K."/>
            <person name="Hall N."/>
            <person name="Watson M."/>
            <person name="Adriaenssens E.M."/>
            <person name="Foster-Nyarko E."/>
            <person name="Jarju S."/>
            <person name="Secka A."/>
            <person name="Antonio M."/>
            <person name="Oren A."/>
            <person name="Chaudhuri R.R."/>
            <person name="La Ragione R."/>
            <person name="Hildebrand F."/>
            <person name="Pallen M.J."/>
        </authorList>
    </citation>
    <scope>NUCLEOTIDE SEQUENCE</scope>
    <source>
        <strain evidence="5">CHK192-9172</strain>
    </source>
</reference>
<dbReference type="Pfam" id="PF00588">
    <property type="entry name" value="SpoU_methylase"/>
    <property type="match status" value="1"/>
</dbReference>
<dbReference type="GO" id="GO:0003723">
    <property type="term" value="F:RNA binding"/>
    <property type="evidence" value="ECO:0007669"/>
    <property type="project" value="InterPro"/>
</dbReference>
<gene>
    <name evidence="5" type="ORF">IAA08_02925</name>
</gene>
<dbReference type="InterPro" id="IPR029028">
    <property type="entry name" value="Alpha/beta_knot_MTases"/>
</dbReference>
<evidence type="ECO:0000256" key="1">
    <source>
        <dbReference type="ARBA" id="ARBA00007228"/>
    </source>
</evidence>
<dbReference type="InterPro" id="IPR053888">
    <property type="entry name" value="MRM3-like_sub_bind"/>
</dbReference>
<evidence type="ECO:0000259" key="4">
    <source>
        <dbReference type="SMART" id="SM00967"/>
    </source>
</evidence>
<dbReference type="GO" id="GO:0005737">
    <property type="term" value="C:cytoplasm"/>
    <property type="evidence" value="ECO:0007669"/>
    <property type="project" value="UniProtKB-ARBA"/>
</dbReference>
<dbReference type="PANTHER" id="PTHR43191">
    <property type="entry name" value="RRNA METHYLTRANSFERASE 3"/>
    <property type="match status" value="1"/>
</dbReference>
<feature type="domain" description="RNA 2-O ribose methyltransferase substrate binding" evidence="4">
    <location>
        <begin position="30"/>
        <end position="97"/>
    </location>
</feature>
<sequence length="266" mass="29253">MITSTANQQVKNLVQLKKKAKARREQGVFLVEGLKMFLEAPEDQVEQIYVSPSFLEKHEETVRGRKYEILGENVFEHVSDTQTPQGILCVVRQPVYSMEDLGGSGKPCVLVLEGIQDPGNLGTMFRSGEGAGITGIIMDKATVDIFNPKTIRSTMGSIYRVPFIQTENLREAVLALKETGTRVYAAHLMGTCSYDEGDYTSGCAFLIGNEGNGLTEETAALADVPVRIPMEGRLESLNAAVAASILMYEANRQRRKQDVSVMGKRI</sequence>
<comment type="similarity">
    <text evidence="1">Belongs to the class IV-like SAM-binding methyltransferase superfamily. RNA methyltransferase TrmH family.</text>
</comment>
<dbReference type="CDD" id="cd18095">
    <property type="entry name" value="SpoU-like_rRNA-MTase"/>
    <property type="match status" value="1"/>
</dbReference>
<organism evidence="5 6">
    <name type="scientific">Candidatus Eubacterium avistercoris</name>
    <dbReference type="NCBI Taxonomy" id="2838567"/>
    <lineage>
        <taxon>Bacteria</taxon>
        <taxon>Bacillati</taxon>
        <taxon>Bacillota</taxon>
        <taxon>Clostridia</taxon>
        <taxon>Eubacteriales</taxon>
        <taxon>Eubacteriaceae</taxon>
        <taxon>Eubacterium</taxon>
    </lineage>
</organism>
<dbReference type="AlphaFoldDB" id="A0A9D2D1L5"/>
<proteinExistence type="inferred from homology"/>
<dbReference type="GO" id="GO:0008173">
    <property type="term" value="F:RNA methyltransferase activity"/>
    <property type="evidence" value="ECO:0007669"/>
    <property type="project" value="InterPro"/>
</dbReference>
<dbReference type="GO" id="GO:0006396">
    <property type="term" value="P:RNA processing"/>
    <property type="evidence" value="ECO:0007669"/>
    <property type="project" value="InterPro"/>
</dbReference>
<dbReference type="SUPFAM" id="SSF55315">
    <property type="entry name" value="L30e-like"/>
    <property type="match status" value="1"/>
</dbReference>
<dbReference type="EMBL" id="DXCH01000079">
    <property type="protein sequence ID" value="HIZ06874.1"/>
    <property type="molecule type" value="Genomic_DNA"/>
</dbReference>
<comment type="caution">
    <text evidence="5">The sequence shown here is derived from an EMBL/GenBank/DDBJ whole genome shotgun (WGS) entry which is preliminary data.</text>
</comment>
<keyword evidence="2 5" id="KW-0489">Methyltransferase</keyword>
<dbReference type="InterPro" id="IPR013123">
    <property type="entry name" value="SpoU_subst-bd"/>
</dbReference>
<reference evidence="5" key="2">
    <citation type="submission" date="2021-04" db="EMBL/GenBank/DDBJ databases">
        <authorList>
            <person name="Gilroy R."/>
        </authorList>
    </citation>
    <scope>NUCLEOTIDE SEQUENCE</scope>
    <source>
        <strain evidence="5">CHK192-9172</strain>
    </source>
</reference>
<accession>A0A9D2D1L5</accession>
<dbReference type="Proteomes" id="UP000824024">
    <property type="component" value="Unassembled WGS sequence"/>
</dbReference>
<evidence type="ECO:0000313" key="6">
    <source>
        <dbReference type="Proteomes" id="UP000824024"/>
    </source>
</evidence>
<protein>
    <submittedName>
        <fullName evidence="5">RNA methyltransferase</fullName>
    </submittedName>
</protein>
<dbReference type="PANTHER" id="PTHR43191:SF2">
    <property type="entry name" value="RRNA METHYLTRANSFERASE 3, MITOCHONDRIAL"/>
    <property type="match status" value="1"/>
</dbReference>
<evidence type="ECO:0000256" key="3">
    <source>
        <dbReference type="ARBA" id="ARBA00022679"/>
    </source>
</evidence>
<evidence type="ECO:0000313" key="5">
    <source>
        <dbReference type="EMBL" id="HIZ06874.1"/>
    </source>
</evidence>
<dbReference type="InterPro" id="IPR051259">
    <property type="entry name" value="rRNA_Methyltransferase"/>
</dbReference>
<dbReference type="InterPro" id="IPR029064">
    <property type="entry name" value="Ribosomal_eL30-like_sf"/>
</dbReference>
<dbReference type="Gene3D" id="3.30.1330.30">
    <property type="match status" value="1"/>
</dbReference>
<dbReference type="SMART" id="SM00967">
    <property type="entry name" value="SpoU_sub_bind"/>
    <property type="match status" value="1"/>
</dbReference>
<dbReference type="InterPro" id="IPR029026">
    <property type="entry name" value="tRNA_m1G_MTases_N"/>
</dbReference>